<gene>
    <name evidence="1" type="ORF">BGC33_05390</name>
</gene>
<protein>
    <recommendedName>
        <fullName evidence="3">DUF4276 family protein</fullName>
    </recommendedName>
</protein>
<reference evidence="2" key="1">
    <citation type="submission" date="2016-09" db="EMBL/GenBank/DDBJ databases">
        <title>Genome Sequence of Bathymodiolus thermophilus sulfur-oxidizing gill endosymbiont.</title>
        <authorList>
            <person name="Ponnudurai R."/>
            <person name="Kleiner M."/>
            <person name="Sayavedra L."/>
            <person name="Thuermer A."/>
            <person name="Felbeck H."/>
            <person name="Schlueter R."/>
            <person name="Schweder T."/>
            <person name="Markert S."/>
        </authorList>
    </citation>
    <scope>NUCLEOTIDE SEQUENCE [LARGE SCALE GENOMIC DNA]</scope>
    <source>
        <strain evidence="2">BAT/CrabSpa'14</strain>
    </source>
</reference>
<dbReference type="InterPro" id="IPR025455">
    <property type="entry name" value="DUF4276"/>
</dbReference>
<comment type="caution">
    <text evidence="1">The sequence shown here is derived from an EMBL/GenBank/DDBJ whole genome shotgun (WGS) entry which is preliminary data.</text>
</comment>
<evidence type="ECO:0000313" key="2">
    <source>
        <dbReference type="Proteomes" id="UP000182798"/>
    </source>
</evidence>
<dbReference type="AlphaFoldDB" id="A0A1J5TW48"/>
<evidence type="ECO:0000313" key="1">
    <source>
        <dbReference type="EMBL" id="OIR25067.1"/>
    </source>
</evidence>
<evidence type="ECO:0008006" key="3">
    <source>
        <dbReference type="Google" id="ProtNLM"/>
    </source>
</evidence>
<dbReference type="OrthoDB" id="9801478at2"/>
<dbReference type="Proteomes" id="UP000182798">
    <property type="component" value="Unassembled WGS sequence"/>
</dbReference>
<sequence length="199" mass="22671">MVRLLISVEGSSEEKFIDEVIAPHLTGFDISVSVQNMKGKIGLDRIGTKLNGLIYSYDYITTLYDFYGFKKKGLGDNETKESLEDKIKNKIKETQRDKIIPYIQMYEFEALLFSDSEKMADGLNTNKNWIDEILNKFGNIETINNSKETAPSKRIGKRCAYIKTTHASNILKKIGLTEIRKKCQGFDAWLTHLESLGTV</sequence>
<name>A0A1J5TW48_9GAMM</name>
<organism evidence="1 2">
    <name type="scientific">Bathymodiolus thermophilus thioautotrophic gill symbiont</name>
    <dbReference type="NCBI Taxonomy" id="2360"/>
    <lineage>
        <taxon>Bacteria</taxon>
        <taxon>Pseudomonadati</taxon>
        <taxon>Pseudomonadota</taxon>
        <taxon>Gammaproteobacteria</taxon>
        <taxon>sulfur-oxidizing symbionts</taxon>
    </lineage>
</organism>
<dbReference type="EMBL" id="MIQH01000419">
    <property type="protein sequence ID" value="OIR25067.1"/>
    <property type="molecule type" value="Genomic_DNA"/>
</dbReference>
<dbReference type="Pfam" id="PF14103">
    <property type="entry name" value="DUF4276"/>
    <property type="match status" value="1"/>
</dbReference>
<accession>A0A1J5TW48</accession>
<proteinExistence type="predicted"/>